<evidence type="ECO:0000259" key="4">
    <source>
        <dbReference type="PROSITE" id="PS50956"/>
    </source>
</evidence>
<name>A0A547PAP0_9SPHN</name>
<dbReference type="InterPro" id="IPR036388">
    <property type="entry name" value="WH-like_DNA-bd_sf"/>
</dbReference>
<gene>
    <name evidence="5" type="ORF">FGU71_04710</name>
</gene>
<dbReference type="InterPro" id="IPR019887">
    <property type="entry name" value="Tscrpt_reg_AsnC/Lrp_C"/>
</dbReference>
<keyword evidence="3" id="KW-0804">Transcription</keyword>
<evidence type="ECO:0000313" key="5">
    <source>
        <dbReference type="EMBL" id="TRD11222.1"/>
    </source>
</evidence>
<dbReference type="PRINTS" id="PR00033">
    <property type="entry name" value="HTHASNC"/>
</dbReference>
<dbReference type="Gene3D" id="1.10.10.10">
    <property type="entry name" value="Winged helix-like DNA-binding domain superfamily/Winged helix DNA-binding domain"/>
    <property type="match status" value="1"/>
</dbReference>
<dbReference type="Pfam" id="PF13412">
    <property type="entry name" value="HTH_24"/>
    <property type="match status" value="1"/>
</dbReference>
<evidence type="ECO:0000256" key="2">
    <source>
        <dbReference type="ARBA" id="ARBA00023125"/>
    </source>
</evidence>
<keyword evidence="1" id="KW-0805">Transcription regulation</keyword>
<dbReference type="GO" id="GO:0005829">
    <property type="term" value="C:cytosol"/>
    <property type="evidence" value="ECO:0007669"/>
    <property type="project" value="TreeGrafter"/>
</dbReference>
<dbReference type="PROSITE" id="PS50956">
    <property type="entry name" value="HTH_ASNC_2"/>
    <property type="match status" value="1"/>
</dbReference>
<keyword evidence="6" id="KW-1185">Reference proteome</keyword>
<dbReference type="Pfam" id="PF01037">
    <property type="entry name" value="AsnC_trans_reg"/>
    <property type="match status" value="1"/>
</dbReference>
<dbReference type="SMART" id="SM00344">
    <property type="entry name" value="HTH_ASNC"/>
    <property type="match status" value="1"/>
</dbReference>
<dbReference type="PANTHER" id="PTHR30154:SF34">
    <property type="entry name" value="TRANSCRIPTIONAL REGULATOR AZLB"/>
    <property type="match status" value="1"/>
</dbReference>
<dbReference type="OrthoDB" id="9813313at2"/>
<proteinExistence type="predicted"/>
<dbReference type="EMBL" id="VHJK01000001">
    <property type="protein sequence ID" value="TRD11222.1"/>
    <property type="molecule type" value="Genomic_DNA"/>
</dbReference>
<dbReference type="InterPro" id="IPR019888">
    <property type="entry name" value="Tscrpt_reg_AsnC-like"/>
</dbReference>
<dbReference type="Gene3D" id="3.30.70.920">
    <property type="match status" value="1"/>
</dbReference>
<accession>A0A547PAP0</accession>
<dbReference type="GO" id="GO:0043565">
    <property type="term" value="F:sequence-specific DNA binding"/>
    <property type="evidence" value="ECO:0007669"/>
    <property type="project" value="InterPro"/>
</dbReference>
<evidence type="ECO:0000256" key="1">
    <source>
        <dbReference type="ARBA" id="ARBA00023015"/>
    </source>
</evidence>
<dbReference type="PANTHER" id="PTHR30154">
    <property type="entry name" value="LEUCINE-RESPONSIVE REGULATORY PROTEIN"/>
    <property type="match status" value="1"/>
</dbReference>
<dbReference type="GO" id="GO:0043200">
    <property type="term" value="P:response to amino acid"/>
    <property type="evidence" value="ECO:0007669"/>
    <property type="project" value="TreeGrafter"/>
</dbReference>
<dbReference type="InterPro" id="IPR036390">
    <property type="entry name" value="WH_DNA-bd_sf"/>
</dbReference>
<organism evidence="5 6">
    <name type="scientific">Erythrobacter insulae</name>
    <dbReference type="NCBI Taxonomy" id="2584124"/>
    <lineage>
        <taxon>Bacteria</taxon>
        <taxon>Pseudomonadati</taxon>
        <taxon>Pseudomonadota</taxon>
        <taxon>Alphaproteobacteria</taxon>
        <taxon>Sphingomonadales</taxon>
        <taxon>Erythrobacteraceae</taxon>
        <taxon>Erythrobacter/Porphyrobacter group</taxon>
        <taxon>Erythrobacter</taxon>
    </lineage>
</organism>
<dbReference type="InterPro" id="IPR000485">
    <property type="entry name" value="AsnC-type_HTH_dom"/>
</dbReference>
<reference evidence="5 6" key="1">
    <citation type="submission" date="2019-06" db="EMBL/GenBank/DDBJ databases">
        <title>Erythrobacter insulae sp. nov., isolated from a tidal flat.</title>
        <authorList>
            <person name="Yoon J.-H."/>
        </authorList>
    </citation>
    <scope>NUCLEOTIDE SEQUENCE [LARGE SCALE GENOMIC DNA]</scope>
    <source>
        <strain evidence="5 6">JBTF-M21</strain>
    </source>
</reference>
<feature type="domain" description="HTH asnC-type" evidence="4">
    <location>
        <begin position="9"/>
        <end position="70"/>
    </location>
</feature>
<dbReference type="RefSeq" id="WP_142787487.1">
    <property type="nucleotide sequence ID" value="NZ_VHJK01000001.1"/>
</dbReference>
<dbReference type="Proteomes" id="UP000316343">
    <property type="component" value="Unassembled WGS sequence"/>
</dbReference>
<dbReference type="AlphaFoldDB" id="A0A547PAP0"/>
<evidence type="ECO:0000256" key="3">
    <source>
        <dbReference type="ARBA" id="ARBA00023163"/>
    </source>
</evidence>
<keyword evidence="2" id="KW-0238">DNA-binding</keyword>
<dbReference type="InterPro" id="IPR011008">
    <property type="entry name" value="Dimeric_a/b-barrel"/>
</dbReference>
<dbReference type="SUPFAM" id="SSF54909">
    <property type="entry name" value="Dimeric alpha+beta barrel"/>
    <property type="match status" value="1"/>
</dbReference>
<dbReference type="SUPFAM" id="SSF46785">
    <property type="entry name" value="Winged helix' DNA-binding domain"/>
    <property type="match status" value="1"/>
</dbReference>
<sequence>MNESHQPPLDEADRRILREVQKDIRRSPEMLADAVGMSVSSFRRRLKRLRSNGRIKAEVALIEPETAGIEIVVVVTMREEHSADYDRLKRRIREAPEITQCYSVTGEVDLILHVIMPGMERFEAWLQEYVLQDKAVRRCTSHVVYSRIKYETALPI</sequence>
<evidence type="ECO:0000313" key="6">
    <source>
        <dbReference type="Proteomes" id="UP000316343"/>
    </source>
</evidence>
<comment type="caution">
    <text evidence="5">The sequence shown here is derived from an EMBL/GenBank/DDBJ whole genome shotgun (WGS) entry which is preliminary data.</text>
</comment>
<protein>
    <submittedName>
        <fullName evidence="5">Lrp/AsnC family transcriptional regulator</fullName>
    </submittedName>
</protein>